<name>A0A8M1KLA7_CLUHA</name>
<protein>
    <submittedName>
        <fullName evidence="5">Retinol dehydrogenase 5</fullName>
    </submittedName>
</protein>
<dbReference type="AlphaFoldDB" id="A0A8M1KLA7"/>
<gene>
    <name evidence="5" type="primary">rdh5</name>
</gene>
<dbReference type="GeneID" id="122131888"/>
<dbReference type="GO" id="GO:0008202">
    <property type="term" value="P:steroid metabolic process"/>
    <property type="evidence" value="ECO:0007669"/>
    <property type="project" value="TreeGrafter"/>
</dbReference>
<dbReference type="Proteomes" id="UP000515152">
    <property type="component" value="Unplaced"/>
</dbReference>
<evidence type="ECO:0000313" key="5">
    <source>
        <dbReference type="RefSeq" id="XP_042562539.1"/>
    </source>
</evidence>
<dbReference type="PANTHER" id="PTHR43313">
    <property type="entry name" value="SHORT-CHAIN DEHYDROGENASE/REDUCTASE FAMILY 9C"/>
    <property type="match status" value="1"/>
</dbReference>
<dbReference type="KEGG" id="char:122131888"/>
<dbReference type="OrthoDB" id="5296at2759"/>
<dbReference type="PANTHER" id="PTHR43313:SF12">
    <property type="entry name" value="RETINOL DEHYDROGENASE 5"/>
    <property type="match status" value="1"/>
</dbReference>
<proteinExistence type="inferred from homology"/>
<evidence type="ECO:0000256" key="3">
    <source>
        <dbReference type="SAM" id="Phobius"/>
    </source>
</evidence>
<dbReference type="CTD" id="5959"/>
<dbReference type="GO" id="GO:0001523">
    <property type="term" value="P:retinoid metabolic process"/>
    <property type="evidence" value="ECO:0007669"/>
    <property type="project" value="TreeGrafter"/>
</dbReference>
<keyword evidence="3" id="KW-0472">Membrane</keyword>
<dbReference type="Pfam" id="PF00106">
    <property type="entry name" value="adh_short"/>
    <property type="match status" value="1"/>
</dbReference>
<keyword evidence="3" id="KW-1133">Transmembrane helix</keyword>
<keyword evidence="4" id="KW-1185">Reference proteome</keyword>
<reference evidence="5" key="1">
    <citation type="submission" date="2025-08" db="UniProtKB">
        <authorList>
            <consortium name="RefSeq"/>
        </authorList>
    </citation>
    <scope>IDENTIFICATION</scope>
</reference>
<comment type="similarity">
    <text evidence="1">Belongs to the short-chain dehydrogenases/reductases (SDR) family.</text>
</comment>
<dbReference type="InterPro" id="IPR002347">
    <property type="entry name" value="SDR_fam"/>
</dbReference>
<keyword evidence="2" id="KW-0560">Oxidoreductase</keyword>
<keyword evidence="3" id="KW-0812">Transmembrane</keyword>
<dbReference type="FunFam" id="3.40.50.720:FF:000074">
    <property type="entry name" value="Retinol dehydrogenase type 1"/>
    <property type="match status" value="1"/>
</dbReference>
<sequence>MDNMEFVYEYLSMDGMWMYVAAALAVIWVAVYFYLDSQEVDTINDKYVFVTGCDTGFGNLLCKRLDRRGFRVLAGCLTEKGADDLKRATGPYLKTTLLDITSTESIQKAAEWTKKEVGDRGLWGIVNNAGRSLPMGPSEWMKIEDFNATLKVNMMGCIEMTMNFLPLIKQAKGRIVNVASVLGRVAANGGGYCISKFGVESFSDCLRRDIHYFGIKVCIIEPGFFKTAVTSLDPIERELNRLWNQLSPEVRASYGEKYLDKYIKVQRLIMNAVCDSDLSKVTNCMEHALASAYPRTRYSAGWDAKFVWIPLSYMPSWVVDIGLKLVLPRPAKSV</sequence>
<evidence type="ECO:0000313" key="4">
    <source>
        <dbReference type="Proteomes" id="UP000515152"/>
    </source>
</evidence>
<dbReference type="RefSeq" id="XP_042562539.1">
    <property type="nucleotide sequence ID" value="XM_042706605.1"/>
</dbReference>
<evidence type="ECO:0000256" key="2">
    <source>
        <dbReference type="ARBA" id="ARBA00023002"/>
    </source>
</evidence>
<dbReference type="PROSITE" id="PS00061">
    <property type="entry name" value="ADH_SHORT"/>
    <property type="match status" value="1"/>
</dbReference>
<evidence type="ECO:0000256" key="1">
    <source>
        <dbReference type="ARBA" id="ARBA00006484"/>
    </source>
</evidence>
<dbReference type="GO" id="GO:0004745">
    <property type="term" value="F:all-trans-retinol dehydrogenase (NAD+) activity"/>
    <property type="evidence" value="ECO:0007669"/>
    <property type="project" value="TreeGrafter"/>
</dbReference>
<dbReference type="InterPro" id="IPR020904">
    <property type="entry name" value="Sc_DH/Rdtase_CS"/>
</dbReference>
<feature type="transmembrane region" description="Helical" evidence="3">
    <location>
        <begin position="16"/>
        <end position="35"/>
    </location>
</feature>
<organism evidence="4 5">
    <name type="scientific">Clupea harengus</name>
    <name type="common">Atlantic herring</name>
    <dbReference type="NCBI Taxonomy" id="7950"/>
    <lineage>
        <taxon>Eukaryota</taxon>
        <taxon>Metazoa</taxon>
        <taxon>Chordata</taxon>
        <taxon>Craniata</taxon>
        <taxon>Vertebrata</taxon>
        <taxon>Euteleostomi</taxon>
        <taxon>Actinopterygii</taxon>
        <taxon>Neopterygii</taxon>
        <taxon>Teleostei</taxon>
        <taxon>Clupei</taxon>
        <taxon>Clupeiformes</taxon>
        <taxon>Clupeoidei</taxon>
        <taxon>Clupeidae</taxon>
        <taxon>Clupea</taxon>
    </lineage>
</organism>
<accession>A0A8M1KLA7</accession>